<dbReference type="InterPro" id="IPR036388">
    <property type="entry name" value="WH-like_DNA-bd_sf"/>
</dbReference>
<feature type="compositionally biased region" description="Basic and acidic residues" evidence="1">
    <location>
        <begin position="82"/>
        <end position="91"/>
    </location>
</feature>
<name>A0A1H3T4V9_9ACTN</name>
<dbReference type="STRING" id="137265.SAMN05421684_5144"/>
<evidence type="ECO:0000313" key="3">
    <source>
        <dbReference type="Proteomes" id="UP000199632"/>
    </source>
</evidence>
<reference evidence="3" key="1">
    <citation type="submission" date="2016-10" db="EMBL/GenBank/DDBJ databases">
        <authorList>
            <person name="Varghese N."/>
            <person name="Submissions S."/>
        </authorList>
    </citation>
    <scope>NUCLEOTIDE SEQUENCE [LARGE SCALE GENOMIC DNA]</scope>
    <source>
        <strain evidence="3">DSM 44718</strain>
    </source>
</reference>
<organism evidence="2 3">
    <name type="scientific">Asanoa ishikariensis</name>
    <dbReference type="NCBI Taxonomy" id="137265"/>
    <lineage>
        <taxon>Bacteria</taxon>
        <taxon>Bacillati</taxon>
        <taxon>Actinomycetota</taxon>
        <taxon>Actinomycetes</taxon>
        <taxon>Micromonosporales</taxon>
        <taxon>Micromonosporaceae</taxon>
        <taxon>Asanoa</taxon>
    </lineage>
</organism>
<dbReference type="InterPro" id="IPR036390">
    <property type="entry name" value="WH_DNA-bd_sf"/>
</dbReference>
<dbReference type="RefSeq" id="WP_090798337.1">
    <property type="nucleotide sequence ID" value="NZ_BOND01000004.1"/>
</dbReference>
<evidence type="ECO:0000256" key="1">
    <source>
        <dbReference type="SAM" id="MobiDB-lite"/>
    </source>
</evidence>
<feature type="region of interest" description="Disordered" evidence="1">
    <location>
        <begin position="62"/>
        <end position="91"/>
    </location>
</feature>
<sequence length="316" mass="34059">MPSDDLSALTPTQIKALKALLTEGREVDNKELESRFGISLTGANSRKLEELGLVEATRSSRPFSHKLTSKGQAVALQLNDPEPPRASKPDVPKYDSAIPKLSPNQILVLVVLMSEARELNNNELKELAGFPLSGTDNKKLEQTLGLVETDRSHAPYSHQLTDKGWSQVRSLHLMEPPKESRSATRTLLTLLGNINRSLGQLQTTHGVKLSHGEFFRRQPAPAEGGAAEVVDAESVVRKAYALLAGQPGEWVGLADLRDQLPGLSRADVDGALLALLDQDGVRIIPVANTKALTARDRAAAIDIGGEANHVLSIGHP</sequence>
<keyword evidence="3" id="KW-1185">Reference proteome</keyword>
<dbReference type="OrthoDB" id="3822696at2"/>
<dbReference type="SUPFAM" id="SSF46785">
    <property type="entry name" value="Winged helix' DNA-binding domain"/>
    <property type="match status" value="1"/>
</dbReference>
<proteinExistence type="predicted"/>
<gene>
    <name evidence="2" type="ORF">SAMN05421684_5144</name>
</gene>
<dbReference type="AlphaFoldDB" id="A0A1H3T4V9"/>
<dbReference type="Proteomes" id="UP000199632">
    <property type="component" value="Unassembled WGS sequence"/>
</dbReference>
<accession>A0A1H3T4V9</accession>
<evidence type="ECO:0000313" key="2">
    <source>
        <dbReference type="EMBL" id="SDZ44765.1"/>
    </source>
</evidence>
<evidence type="ECO:0008006" key="4">
    <source>
        <dbReference type="Google" id="ProtNLM"/>
    </source>
</evidence>
<protein>
    <recommendedName>
        <fullName evidence="4">Winged helix DNA-binding domain-containing protein</fullName>
    </recommendedName>
</protein>
<dbReference type="EMBL" id="FNQB01000003">
    <property type="protein sequence ID" value="SDZ44765.1"/>
    <property type="molecule type" value="Genomic_DNA"/>
</dbReference>
<dbReference type="Gene3D" id="1.10.10.10">
    <property type="entry name" value="Winged helix-like DNA-binding domain superfamily/Winged helix DNA-binding domain"/>
    <property type="match status" value="1"/>
</dbReference>